<sequence length="218" mass="24003">MNRVSETKQLFDDLSNLFVRKQCMDACLEDLLFDGSVTDFLIARHHAETPFITGVLEASVVGDPIACLIVVNCGHISDSPLKEWLSDSNSDNDRKERHRHANAVSRAYSKADTAYVSDQNKDKPKTELNCLDYNVFRKGVGIQRSPYSALFGNEARVGLTTSTLPREILDNLESEEDLARLELPQSASIGDADNSTADAILTAADFTGITLALIMRPP</sequence>
<evidence type="ECO:0000313" key="2">
    <source>
        <dbReference type="Proteomes" id="UP000735302"/>
    </source>
</evidence>
<keyword evidence="2" id="KW-1185">Reference proteome</keyword>
<dbReference type="EMBL" id="BLXT01004673">
    <property type="protein sequence ID" value="GFO16504.1"/>
    <property type="molecule type" value="Genomic_DNA"/>
</dbReference>
<proteinExistence type="predicted"/>
<dbReference type="AlphaFoldDB" id="A0AAV4B8S4"/>
<evidence type="ECO:0000313" key="1">
    <source>
        <dbReference type="EMBL" id="GFO16504.1"/>
    </source>
</evidence>
<protein>
    <submittedName>
        <fullName evidence="1">Integrase core domain protein</fullName>
    </submittedName>
</protein>
<reference evidence="1 2" key="1">
    <citation type="journal article" date="2021" name="Elife">
        <title>Chloroplast acquisition without the gene transfer in kleptoplastic sea slugs, Plakobranchus ocellatus.</title>
        <authorList>
            <person name="Maeda T."/>
            <person name="Takahashi S."/>
            <person name="Yoshida T."/>
            <person name="Shimamura S."/>
            <person name="Takaki Y."/>
            <person name="Nagai Y."/>
            <person name="Toyoda A."/>
            <person name="Suzuki Y."/>
            <person name="Arimoto A."/>
            <person name="Ishii H."/>
            <person name="Satoh N."/>
            <person name="Nishiyama T."/>
            <person name="Hasebe M."/>
            <person name="Maruyama T."/>
            <person name="Minagawa J."/>
            <person name="Obokata J."/>
            <person name="Shigenobu S."/>
        </authorList>
    </citation>
    <scope>NUCLEOTIDE SEQUENCE [LARGE SCALE GENOMIC DNA]</scope>
</reference>
<name>A0AAV4B8S4_9GAST</name>
<gene>
    <name evidence="1" type="ORF">PoB_004300900</name>
</gene>
<comment type="caution">
    <text evidence="1">The sequence shown here is derived from an EMBL/GenBank/DDBJ whole genome shotgun (WGS) entry which is preliminary data.</text>
</comment>
<dbReference type="Proteomes" id="UP000735302">
    <property type="component" value="Unassembled WGS sequence"/>
</dbReference>
<accession>A0AAV4B8S4</accession>
<organism evidence="1 2">
    <name type="scientific">Plakobranchus ocellatus</name>
    <dbReference type="NCBI Taxonomy" id="259542"/>
    <lineage>
        <taxon>Eukaryota</taxon>
        <taxon>Metazoa</taxon>
        <taxon>Spiralia</taxon>
        <taxon>Lophotrochozoa</taxon>
        <taxon>Mollusca</taxon>
        <taxon>Gastropoda</taxon>
        <taxon>Heterobranchia</taxon>
        <taxon>Euthyneura</taxon>
        <taxon>Panpulmonata</taxon>
        <taxon>Sacoglossa</taxon>
        <taxon>Placobranchoidea</taxon>
        <taxon>Plakobranchidae</taxon>
        <taxon>Plakobranchus</taxon>
    </lineage>
</organism>